<dbReference type="EMBL" id="MIJF01000010">
    <property type="protein sequence ID" value="OEF99979.1"/>
    <property type="molecule type" value="Genomic_DNA"/>
</dbReference>
<dbReference type="GO" id="GO:0005829">
    <property type="term" value="C:cytosol"/>
    <property type="evidence" value="ECO:0007669"/>
    <property type="project" value="TreeGrafter"/>
</dbReference>
<proteinExistence type="predicted"/>
<dbReference type="PROSITE" id="PS50851">
    <property type="entry name" value="CHEW"/>
    <property type="match status" value="1"/>
</dbReference>
<evidence type="ECO:0000313" key="3">
    <source>
        <dbReference type="Proteomes" id="UP000243739"/>
    </source>
</evidence>
<dbReference type="GO" id="GO:0007165">
    <property type="term" value="P:signal transduction"/>
    <property type="evidence" value="ECO:0007669"/>
    <property type="project" value="InterPro"/>
</dbReference>
<comment type="caution">
    <text evidence="2">The sequence shown here is derived from an EMBL/GenBank/DDBJ whole genome shotgun (WGS) entry which is preliminary data.</text>
</comment>
<dbReference type="PANTHER" id="PTHR22617">
    <property type="entry name" value="CHEMOTAXIS SENSOR HISTIDINE KINASE-RELATED"/>
    <property type="match status" value="1"/>
</dbReference>
<sequence length="147" mass="16766">MKEGKTKMAEKQYVFLKLAEEEYGIDILHVREIINYQETTKLPNTSNVIDGVINFRGNIIPVINLKKRFNYNETIVKENSKIIIVNMREINIGLIVDEASHISTLDEKDIEDSLETVEGMDQKYIAGIGRMNGKIVILLNLSEIISL</sequence>
<name>A0A1D2YW99_9BACI</name>
<dbReference type="Proteomes" id="UP000243739">
    <property type="component" value="Unassembled WGS sequence"/>
</dbReference>
<dbReference type="Gene3D" id="2.40.50.180">
    <property type="entry name" value="CheA-289, Domain 4"/>
    <property type="match status" value="1"/>
</dbReference>
<dbReference type="InterPro" id="IPR039315">
    <property type="entry name" value="CheW"/>
</dbReference>
<dbReference type="STRING" id="337097.BHF71_06805"/>
<accession>A0A1D2YW99</accession>
<keyword evidence="3" id="KW-1185">Reference proteome</keyword>
<feature type="domain" description="CheW-like" evidence="1">
    <location>
        <begin position="10"/>
        <end position="147"/>
    </location>
</feature>
<gene>
    <name evidence="2" type="ORF">BHF71_06805</name>
</gene>
<dbReference type="Gene3D" id="2.30.30.40">
    <property type="entry name" value="SH3 Domains"/>
    <property type="match status" value="1"/>
</dbReference>
<evidence type="ECO:0000259" key="1">
    <source>
        <dbReference type="PROSITE" id="PS50851"/>
    </source>
</evidence>
<evidence type="ECO:0000313" key="2">
    <source>
        <dbReference type="EMBL" id="OEF99979.1"/>
    </source>
</evidence>
<protein>
    <submittedName>
        <fullName evidence="2">Chemotaxis protein CheW</fullName>
    </submittedName>
</protein>
<dbReference type="SMART" id="SM00260">
    <property type="entry name" value="CheW"/>
    <property type="match status" value="1"/>
</dbReference>
<reference evidence="2 3" key="1">
    <citation type="submission" date="2016-09" db="EMBL/GenBank/DDBJ databases">
        <title>Draft genome sequence for the type strain of Vulcanibacillus modesticaldus BR, a strictly anaerobic, moderately thermophilic, and nitrate-reducing bacterium from deep sea-hydrothermal vents of the Mid-Atlantic Ridge.</title>
        <authorList>
            <person name="Abin C.A."/>
            <person name="Hollibaugh J.T."/>
        </authorList>
    </citation>
    <scope>NUCLEOTIDE SEQUENCE [LARGE SCALE GENOMIC DNA]</scope>
    <source>
        <strain evidence="2 3">BR</strain>
    </source>
</reference>
<dbReference type="InterPro" id="IPR002545">
    <property type="entry name" value="CheW-lke_dom"/>
</dbReference>
<organism evidence="2 3">
    <name type="scientific">Vulcanibacillus modesticaldus</name>
    <dbReference type="NCBI Taxonomy" id="337097"/>
    <lineage>
        <taxon>Bacteria</taxon>
        <taxon>Bacillati</taxon>
        <taxon>Bacillota</taxon>
        <taxon>Bacilli</taxon>
        <taxon>Bacillales</taxon>
        <taxon>Bacillaceae</taxon>
        <taxon>Vulcanibacillus</taxon>
    </lineage>
</organism>
<dbReference type="SUPFAM" id="SSF50341">
    <property type="entry name" value="CheW-like"/>
    <property type="match status" value="1"/>
</dbReference>
<dbReference type="AlphaFoldDB" id="A0A1D2YW99"/>
<dbReference type="PANTHER" id="PTHR22617:SF23">
    <property type="entry name" value="CHEMOTAXIS PROTEIN CHEW"/>
    <property type="match status" value="1"/>
</dbReference>
<dbReference type="Pfam" id="PF01584">
    <property type="entry name" value="CheW"/>
    <property type="match status" value="1"/>
</dbReference>
<dbReference type="GO" id="GO:0006935">
    <property type="term" value="P:chemotaxis"/>
    <property type="evidence" value="ECO:0007669"/>
    <property type="project" value="InterPro"/>
</dbReference>
<dbReference type="OrthoDB" id="9794382at2"/>
<dbReference type="InterPro" id="IPR036061">
    <property type="entry name" value="CheW-like_dom_sf"/>
</dbReference>